<proteinExistence type="predicted"/>
<accession>A0AA35SP63</accession>
<sequence length="198" mass="21575">MRRVIPAHALQTADRRDAFCRRTVKRDQGMSTVSSLEEGLTKPKGAVLFTGPDGVGNHRTTVADPRYVGHGFTSPESSSDTQYLYRSAPTCPHPAPKSARVGEVGWGVPKLTHSNDKVLKSGHQIQLKEFRQAVEDRHTHLYQNPYYPPPPPSSTVATETTSSRPRAVEGLEADSKKSVTETSAHSGSTGTVEKEQQG</sequence>
<dbReference type="AlphaFoldDB" id="A0AA35SP63"/>
<comment type="caution">
    <text evidence="2">The sequence shown here is derived from an EMBL/GenBank/DDBJ whole genome shotgun (WGS) entry which is preliminary data.</text>
</comment>
<dbReference type="Pfam" id="PF15123">
    <property type="entry name" value="DUF4562"/>
    <property type="match status" value="1"/>
</dbReference>
<feature type="compositionally biased region" description="Polar residues" evidence="1">
    <location>
        <begin position="180"/>
        <end position="191"/>
    </location>
</feature>
<evidence type="ECO:0000256" key="1">
    <source>
        <dbReference type="SAM" id="MobiDB-lite"/>
    </source>
</evidence>
<feature type="compositionally biased region" description="Polar residues" evidence="1">
    <location>
        <begin position="154"/>
        <end position="164"/>
    </location>
</feature>
<keyword evidence="3" id="KW-1185">Reference proteome</keyword>
<name>A0AA35SP63_GEOBA</name>
<evidence type="ECO:0000313" key="3">
    <source>
        <dbReference type="Proteomes" id="UP001174909"/>
    </source>
</evidence>
<organism evidence="2 3">
    <name type="scientific">Geodia barretti</name>
    <name type="common">Barrett's horny sponge</name>
    <dbReference type="NCBI Taxonomy" id="519541"/>
    <lineage>
        <taxon>Eukaryota</taxon>
        <taxon>Metazoa</taxon>
        <taxon>Porifera</taxon>
        <taxon>Demospongiae</taxon>
        <taxon>Heteroscleromorpha</taxon>
        <taxon>Tetractinellida</taxon>
        <taxon>Astrophorina</taxon>
        <taxon>Geodiidae</taxon>
        <taxon>Geodia</taxon>
    </lineage>
</organism>
<dbReference type="PANTHER" id="PTHR34833">
    <property type="entry name" value="GENE, 17359-RELATED"/>
    <property type="match status" value="1"/>
</dbReference>
<dbReference type="InterPro" id="IPR027814">
    <property type="entry name" value="DUF4562"/>
</dbReference>
<feature type="compositionally biased region" description="Basic and acidic residues" evidence="1">
    <location>
        <begin position="166"/>
        <end position="179"/>
    </location>
</feature>
<protein>
    <submittedName>
        <fullName evidence="2">Uncharacterized protein C4orf45 homolog</fullName>
    </submittedName>
</protein>
<feature type="region of interest" description="Disordered" evidence="1">
    <location>
        <begin position="141"/>
        <end position="198"/>
    </location>
</feature>
<dbReference type="EMBL" id="CASHTH010002637">
    <property type="protein sequence ID" value="CAI8033034.1"/>
    <property type="molecule type" value="Genomic_DNA"/>
</dbReference>
<evidence type="ECO:0000313" key="2">
    <source>
        <dbReference type="EMBL" id="CAI8033034.1"/>
    </source>
</evidence>
<dbReference type="PANTHER" id="PTHR34833:SF1">
    <property type="entry name" value="GENE, 17359-RELATED"/>
    <property type="match status" value="1"/>
</dbReference>
<dbReference type="Proteomes" id="UP001174909">
    <property type="component" value="Unassembled WGS sequence"/>
</dbReference>
<gene>
    <name evidence="2" type="ORF">GBAR_LOCUS18633</name>
</gene>
<reference evidence="2" key="1">
    <citation type="submission" date="2023-03" db="EMBL/GenBank/DDBJ databases">
        <authorList>
            <person name="Steffen K."/>
            <person name="Cardenas P."/>
        </authorList>
    </citation>
    <scope>NUCLEOTIDE SEQUENCE</scope>
</reference>